<sequence>MNSSTLTLGKTASQTPRLRLELRSLMQGRQEIEISHQGEVYRLRLTRNGKLILTK</sequence>
<evidence type="ECO:0000313" key="1">
    <source>
        <dbReference type="EMBL" id="MDN3576226.1"/>
    </source>
</evidence>
<name>A0ABT8B3K6_9NEIS</name>
<evidence type="ECO:0000313" key="2">
    <source>
        <dbReference type="Proteomes" id="UP001180081"/>
    </source>
</evidence>
<keyword evidence="2" id="KW-1185">Reference proteome</keyword>
<reference evidence="1" key="2">
    <citation type="submission" date="2023-06" db="EMBL/GenBank/DDBJ databases">
        <authorList>
            <person name="Lucena T."/>
            <person name="Sun Q."/>
        </authorList>
    </citation>
    <scope>NUCLEOTIDE SEQUENCE</scope>
    <source>
        <strain evidence="1">CECT 7703</strain>
    </source>
</reference>
<protein>
    <submittedName>
        <fullName evidence="1">Hemin uptake protein HemP</fullName>
    </submittedName>
</protein>
<accession>A0ABT8B3K6</accession>
<organism evidence="1 2">
    <name type="scientific">Chitinimonas viridis</name>
    <dbReference type="NCBI Taxonomy" id="664880"/>
    <lineage>
        <taxon>Bacteria</taxon>
        <taxon>Pseudomonadati</taxon>
        <taxon>Pseudomonadota</taxon>
        <taxon>Betaproteobacteria</taxon>
        <taxon>Neisseriales</taxon>
        <taxon>Chitinibacteraceae</taxon>
        <taxon>Chitinimonas</taxon>
    </lineage>
</organism>
<proteinExistence type="predicted"/>
<dbReference type="RefSeq" id="WP_284197587.1">
    <property type="nucleotide sequence ID" value="NZ_JAUFPU010000004.1"/>
</dbReference>
<dbReference type="Pfam" id="PF10636">
    <property type="entry name" value="hemP"/>
    <property type="match status" value="1"/>
</dbReference>
<gene>
    <name evidence="1" type="ORF">QWZ03_05545</name>
</gene>
<dbReference type="EMBL" id="JAUFPU010000004">
    <property type="protein sequence ID" value="MDN3576226.1"/>
    <property type="molecule type" value="Genomic_DNA"/>
</dbReference>
<dbReference type="Proteomes" id="UP001180081">
    <property type="component" value="Unassembled WGS sequence"/>
</dbReference>
<dbReference type="InterPro" id="IPR019600">
    <property type="entry name" value="Hemin_uptake_protein_HemP"/>
</dbReference>
<dbReference type="Gene3D" id="2.10.70.10">
    <property type="entry name" value="Complement Module, domain 1"/>
    <property type="match status" value="1"/>
</dbReference>
<comment type="caution">
    <text evidence="1">The sequence shown here is derived from an EMBL/GenBank/DDBJ whole genome shotgun (WGS) entry which is preliminary data.</text>
</comment>
<reference evidence="1" key="1">
    <citation type="journal article" date="2014" name="Int. J. Syst. Evol. Microbiol.">
        <title>Complete genome of a new Firmicutes species belonging to the dominant human colonic microbiota ('Ruminococcus bicirculans') reveals two chromosomes and a selective capacity to utilize plant glucans.</title>
        <authorList>
            <consortium name="NISC Comparative Sequencing Program"/>
            <person name="Wegmann U."/>
            <person name="Louis P."/>
            <person name="Goesmann A."/>
            <person name="Henrissat B."/>
            <person name="Duncan S.H."/>
            <person name="Flint H.J."/>
        </authorList>
    </citation>
    <scope>NUCLEOTIDE SEQUENCE</scope>
    <source>
        <strain evidence="1">CECT 7703</strain>
    </source>
</reference>